<organism evidence="3 4">
    <name type="scientific">Acinetobacter baumannii (strain ACICU)</name>
    <dbReference type="NCBI Taxonomy" id="405416"/>
    <lineage>
        <taxon>Bacteria</taxon>
        <taxon>Pseudomonadati</taxon>
        <taxon>Pseudomonadota</taxon>
        <taxon>Gammaproteobacteria</taxon>
        <taxon>Moraxellales</taxon>
        <taxon>Moraxellaceae</taxon>
        <taxon>Acinetobacter</taxon>
        <taxon>Acinetobacter calcoaceticus/baumannii complex</taxon>
    </lineage>
</organism>
<evidence type="ECO:0000259" key="2">
    <source>
        <dbReference type="Pfam" id="PF21197"/>
    </source>
</evidence>
<feature type="domain" description="PgaA membrane beta barrel" evidence="2">
    <location>
        <begin position="57"/>
        <end position="335"/>
    </location>
</feature>
<dbReference type="EMBL" id="CP000863">
    <property type="protein sequence ID" value="ACC57676.1"/>
    <property type="molecule type" value="Genomic_DNA"/>
</dbReference>
<dbReference type="KEGG" id="abc:ACICU_02364"/>
<dbReference type="AlphaFoldDB" id="A0A7U4DDV3"/>
<feature type="compositionally biased region" description="Polar residues" evidence="1">
    <location>
        <begin position="43"/>
        <end position="53"/>
    </location>
</feature>
<gene>
    <name evidence="3" type="ordered locus">ACICU_02364</name>
</gene>
<accession>A0A7U4DDV3</accession>
<evidence type="ECO:0000313" key="3">
    <source>
        <dbReference type="EMBL" id="ACC57676.1"/>
    </source>
</evidence>
<proteinExistence type="predicted"/>
<dbReference type="InterPro" id="IPR049003">
    <property type="entry name" value="PgaA_barrel"/>
</dbReference>
<evidence type="ECO:0000313" key="4">
    <source>
        <dbReference type="Proteomes" id="UP000008839"/>
    </source>
</evidence>
<name>A0A7U4DDV3_ACIBC</name>
<feature type="region of interest" description="Disordered" evidence="1">
    <location>
        <begin position="41"/>
        <end position="71"/>
    </location>
</feature>
<evidence type="ECO:0000256" key="1">
    <source>
        <dbReference type="SAM" id="MobiDB-lite"/>
    </source>
</evidence>
<feature type="compositionally biased region" description="Basic and acidic residues" evidence="1">
    <location>
        <begin position="56"/>
        <end position="71"/>
    </location>
</feature>
<dbReference type="Pfam" id="PF21197">
    <property type="entry name" value="PgaA_barrel"/>
    <property type="match status" value="1"/>
</dbReference>
<sequence length="335" mass="39188">MQNAQALGDIPTWRKTTQNLVQYYPDDSGVIKSRKELEDRNRATISHSTTWGQSKAEGRDTVSEQNGLKDREMETRLNSPWINDNYRLFAWHQDRYGEYRFGDVHDQRYGVGAEWQANRKALSAIVSQSTDGGQAGVRLDWSQWLNDHWQYQLQYNSQADIPLQALDAGEDGQSYRAAVTWQKDESRQIGASYSLTDISDGNKQQEFSTFWRERLFDAPHHITYGTVRGFYGTNSQDQTAYFSPSSHYSAELNLSHDWVTWREYERSFKQHFEAGVGLYKQADYSAKPTYSLQYQHQWQLSRTWQLNYGIGWQYHPYDGHDEQHTYGIFGFEGRF</sequence>
<protein>
    <submittedName>
        <fullName evidence="3">Hemin-binding outer membrane transmembrane protein</fullName>
    </submittedName>
</protein>
<reference evidence="3 4" key="1">
    <citation type="journal article" date="2008" name="Antimicrob. Agents Chemother.">
        <title>Whole-genome pyrosequencing of an epidemic multidrug-resistant Acinetobacter baumannii strain belonging to the European clone II group.</title>
        <authorList>
            <person name="Iacono M."/>
            <person name="Villa L."/>
            <person name="Fortini D."/>
            <person name="Bordoni R."/>
            <person name="Imperi F."/>
            <person name="Bonnal R.J."/>
            <person name="Sicheritz-Ponten T."/>
            <person name="De Bellis G."/>
            <person name="Visca P."/>
            <person name="Cassone A."/>
            <person name="Carattoli A."/>
        </authorList>
    </citation>
    <scope>NUCLEOTIDE SEQUENCE [LARGE SCALE GENOMIC DNA]</scope>
    <source>
        <strain evidence="3 4">ACICU</strain>
    </source>
</reference>
<dbReference type="Proteomes" id="UP000008839">
    <property type="component" value="Chromosome"/>
</dbReference>
<keyword evidence="3" id="KW-0812">Transmembrane</keyword>
<keyword evidence="3" id="KW-0472">Membrane</keyword>